<evidence type="ECO:0000313" key="2">
    <source>
        <dbReference type="EMBL" id="MFC7339729.1"/>
    </source>
</evidence>
<keyword evidence="3" id="KW-1185">Reference proteome</keyword>
<feature type="domain" description="DUF2314" evidence="1">
    <location>
        <begin position="133"/>
        <end position="200"/>
    </location>
</feature>
<dbReference type="PANTHER" id="PTHR38743">
    <property type="entry name" value="SIMILAR TO GLYOXYLASE I FAMILY PROTEIN"/>
    <property type="match status" value="1"/>
</dbReference>
<reference evidence="3" key="1">
    <citation type="journal article" date="2019" name="Int. J. Syst. Evol. Microbiol.">
        <title>The Global Catalogue of Microorganisms (GCM) 10K type strain sequencing project: providing services to taxonomists for standard genome sequencing and annotation.</title>
        <authorList>
            <consortium name="The Broad Institute Genomics Platform"/>
            <consortium name="The Broad Institute Genome Sequencing Center for Infectious Disease"/>
            <person name="Wu L."/>
            <person name="Ma J."/>
        </authorList>
    </citation>
    <scope>NUCLEOTIDE SEQUENCE [LARGE SCALE GENOMIC DNA]</scope>
    <source>
        <strain evidence="3">CGMCC 4.1467</strain>
    </source>
</reference>
<name>A0ABW2LD26_9BACT</name>
<sequence>TLCQEIMTDDWPFEVPRNVACFTTHAVLDGSPILEVYHDYDDGAWQFHAAEEGEPAIVALEEVYRRDPSIGELHDLPDGWRALRTSPTDAWSRSLNHPYPCFVKHGYYLDNAVELSKTFPASFSIPSEDQRLGITTGDVVKLAFSFIPEGQEPADYDCERMWVIAKERMDEHWIGVLDNDPQFHKEISSGDELCFHPDHILAIQTPQEHNKS</sequence>
<dbReference type="Pfam" id="PF10077">
    <property type="entry name" value="DUF2314"/>
    <property type="match status" value="1"/>
</dbReference>
<protein>
    <submittedName>
        <fullName evidence="2">DUF2314 domain-containing protein</fullName>
    </submittedName>
</protein>
<dbReference type="InterPro" id="IPR018756">
    <property type="entry name" value="DUF2314"/>
</dbReference>
<feature type="non-terminal residue" evidence="2">
    <location>
        <position position="1"/>
    </location>
</feature>
<dbReference type="EMBL" id="JBHTBS010000070">
    <property type="protein sequence ID" value="MFC7339729.1"/>
    <property type="molecule type" value="Genomic_DNA"/>
</dbReference>
<dbReference type="RefSeq" id="WP_379717075.1">
    <property type="nucleotide sequence ID" value="NZ_JBHTBS010000070.1"/>
</dbReference>
<proteinExistence type="predicted"/>
<gene>
    <name evidence="2" type="ORF">ACFQY0_21270</name>
</gene>
<accession>A0ABW2LD26</accession>
<dbReference type="Proteomes" id="UP001596472">
    <property type="component" value="Unassembled WGS sequence"/>
</dbReference>
<evidence type="ECO:0000313" key="3">
    <source>
        <dbReference type="Proteomes" id="UP001596472"/>
    </source>
</evidence>
<dbReference type="PANTHER" id="PTHR38743:SF2">
    <property type="entry name" value="DUF2185 DOMAIN-CONTAINING PROTEIN"/>
    <property type="match status" value="1"/>
</dbReference>
<organism evidence="2 3">
    <name type="scientific">Haloferula chungangensis</name>
    <dbReference type="NCBI Taxonomy" id="1048331"/>
    <lineage>
        <taxon>Bacteria</taxon>
        <taxon>Pseudomonadati</taxon>
        <taxon>Verrucomicrobiota</taxon>
        <taxon>Verrucomicrobiia</taxon>
        <taxon>Verrucomicrobiales</taxon>
        <taxon>Verrucomicrobiaceae</taxon>
        <taxon>Haloferula</taxon>
    </lineage>
</organism>
<evidence type="ECO:0000259" key="1">
    <source>
        <dbReference type="Pfam" id="PF10077"/>
    </source>
</evidence>
<comment type="caution">
    <text evidence="2">The sequence shown here is derived from an EMBL/GenBank/DDBJ whole genome shotgun (WGS) entry which is preliminary data.</text>
</comment>